<evidence type="ECO:0000313" key="2">
    <source>
        <dbReference type="EMBL" id="KAF2613019.1"/>
    </source>
</evidence>
<feature type="compositionally biased region" description="Polar residues" evidence="1">
    <location>
        <begin position="277"/>
        <end position="292"/>
    </location>
</feature>
<dbReference type="AlphaFoldDB" id="A0A8S9M4U0"/>
<proteinExistence type="predicted"/>
<reference evidence="2" key="1">
    <citation type="submission" date="2019-12" db="EMBL/GenBank/DDBJ databases">
        <title>Genome sequencing and annotation of Brassica cretica.</title>
        <authorList>
            <person name="Studholme D.J."/>
            <person name="Sarris P.F."/>
        </authorList>
    </citation>
    <scope>NUCLEOTIDE SEQUENCE</scope>
    <source>
        <strain evidence="2">PFS-102/07</strain>
        <tissue evidence="2">Leaf</tissue>
    </source>
</reference>
<evidence type="ECO:0000256" key="1">
    <source>
        <dbReference type="SAM" id="MobiDB-lite"/>
    </source>
</evidence>
<gene>
    <name evidence="2" type="ORF">F2Q70_00012332</name>
</gene>
<sequence length="292" mass="31964">MVAFAVDGRNPDAKKFWMALTTSSPTTSQEALKKSETHGRAEGTGTIPEESAVLSSLGQQALTLIESFRGRISKSTYLQRLQQRFPAQMGERLTHTSGLQPRLEPAGRSLGVLLDSFGTWPEKSQIKQARFKKAFLQLVGVELQEISPEFNSLLICVEGVDSNQDNAAITVRAMIGKIVPIRAELCNERAQRSHPNGSIAILEKDNDDLGLALAAADIAVMRKNKNTPSNGLKSLSLNSNQNRTGYQVRKSGLKQTTSFRFVQTKRGWGTNVGPNFGQYTNGPQSSKWATKS</sequence>
<protein>
    <submittedName>
        <fullName evidence="2">Uncharacterized protein</fullName>
    </submittedName>
</protein>
<comment type="caution">
    <text evidence="2">The sequence shown here is derived from an EMBL/GenBank/DDBJ whole genome shotgun (WGS) entry which is preliminary data.</text>
</comment>
<feature type="compositionally biased region" description="Basic and acidic residues" evidence="1">
    <location>
        <begin position="31"/>
        <end position="41"/>
    </location>
</feature>
<accession>A0A8S9M4U0</accession>
<feature type="region of interest" description="Disordered" evidence="1">
    <location>
        <begin position="272"/>
        <end position="292"/>
    </location>
</feature>
<dbReference type="EMBL" id="QGKY02000089">
    <property type="protein sequence ID" value="KAF2613019.1"/>
    <property type="molecule type" value="Genomic_DNA"/>
</dbReference>
<organism evidence="2">
    <name type="scientific">Brassica cretica</name>
    <name type="common">Mustard</name>
    <dbReference type="NCBI Taxonomy" id="69181"/>
    <lineage>
        <taxon>Eukaryota</taxon>
        <taxon>Viridiplantae</taxon>
        <taxon>Streptophyta</taxon>
        <taxon>Embryophyta</taxon>
        <taxon>Tracheophyta</taxon>
        <taxon>Spermatophyta</taxon>
        <taxon>Magnoliopsida</taxon>
        <taxon>eudicotyledons</taxon>
        <taxon>Gunneridae</taxon>
        <taxon>Pentapetalae</taxon>
        <taxon>rosids</taxon>
        <taxon>malvids</taxon>
        <taxon>Brassicales</taxon>
        <taxon>Brassicaceae</taxon>
        <taxon>Brassiceae</taxon>
        <taxon>Brassica</taxon>
    </lineage>
</organism>
<feature type="region of interest" description="Disordered" evidence="1">
    <location>
        <begin position="27"/>
        <end position="48"/>
    </location>
</feature>
<name>A0A8S9M4U0_BRACR</name>